<keyword evidence="8" id="KW-0812">Transmembrane</keyword>
<evidence type="ECO:0000259" key="9">
    <source>
        <dbReference type="PROSITE" id="PS50857"/>
    </source>
</evidence>
<evidence type="ECO:0000256" key="3">
    <source>
        <dbReference type="ARBA" id="ARBA00022448"/>
    </source>
</evidence>
<dbReference type="EMBL" id="CP002408">
    <property type="protein sequence ID" value="AFU59485.1"/>
    <property type="molecule type" value="Genomic_DNA"/>
</dbReference>
<keyword evidence="6" id="KW-0186">Copper</keyword>
<dbReference type="Gene3D" id="2.60.40.420">
    <property type="entry name" value="Cupredoxins - blue copper proteins"/>
    <property type="match status" value="1"/>
</dbReference>
<reference evidence="10 11" key="1">
    <citation type="journal article" date="2012" name="Environ. Microbiol.">
        <title>The genome of the ammonia-oxidizing Candidatus Nitrososphaera gargensis: insights into metabolic versatility and environmental adaptations.</title>
        <authorList>
            <person name="Spang A."/>
            <person name="Poehlein A."/>
            <person name="Offre P."/>
            <person name="Zumbragel S."/>
            <person name="Haider S."/>
            <person name="Rychlik N."/>
            <person name="Nowka B."/>
            <person name="Schmeisser C."/>
            <person name="Lebedeva E.V."/>
            <person name="Rattei T."/>
            <person name="Bohm C."/>
            <person name="Schmid M."/>
            <person name="Galushko A."/>
            <person name="Hatzenpichler R."/>
            <person name="Weinmaier T."/>
            <person name="Daniel R."/>
            <person name="Schleper C."/>
            <person name="Spieck E."/>
            <person name="Streit W."/>
            <person name="Wagner M."/>
        </authorList>
    </citation>
    <scope>NUCLEOTIDE SEQUENCE [LARGE SCALE GENOMIC DNA]</scope>
    <source>
        <strain evidence="11">Ga9.2</strain>
    </source>
</reference>
<keyword evidence="11" id="KW-1185">Reference proteome</keyword>
<keyword evidence="5" id="KW-0249">Electron transport</keyword>
<dbReference type="InParanoid" id="K0IHS0"/>
<dbReference type="Pfam" id="PF00116">
    <property type="entry name" value="COX2"/>
    <property type="match status" value="1"/>
</dbReference>
<keyword evidence="7 8" id="KW-0472">Membrane</keyword>
<dbReference type="AlphaFoldDB" id="K0IHS0"/>
<dbReference type="GO" id="GO:0016020">
    <property type="term" value="C:membrane"/>
    <property type="evidence" value="ECO:0007669"/>
    <property type="project" value="UniProtKB-SubCell"/>
</dbReference>
<dbReference type="OrthoDB" id="3372at2157"/>
<dbReference type="KEGG" id="nga:Ngar_c25630"/>
<dbReference type="PANTHER" id="PTHR22888">
    <property type="entry name" value="CYTOCHROME C OXIDASE, SUBUNIT II"/>
    <property type="match status" value="1"/>
</dbReference>
<evidence type="ECO:0000256" key="6">
    <source>
        <dbReference type="ARBA" id="ARBA00023008"/>
    </source>
</evidence>
<dbReference type="PATRIC" id="fig|1237085.11.peg.2540"/>
<evidence type="ECO:0000256" key="8">
    <source>
        <dbReference type="SAM" id="Phobius"/>
    </source>
</evidence>
<comment type="subcellular location">
    <subcellularLocation>
        <location evidence="1">Membrane</location>
    </subcellularLocation>
</comment>
<dbReference type="HOGENOM" id="CLU_1623389_0_0_2"/>
<dbReference type="InterPro" id="IPR045187">
    <property type="entry name" value="CcO_II"/>
</dbReference>
<dbReference type="InterPro" id="IPR002429">
    <property type="entry name" value="CcO_II-like_C"/>
</dbReference>
<evidence type="ECO:0000256" key="4">
    <source>
        <dbReference type="ARBA" id="ARBA00022723"/>
    </source>
</evidence>
<evidence type="ECO:0000256" key="1">
    <source>
        <dbReference type="ARBA" id="ARBA00004370"/>
    </source>
</evidence>
<accession>K0IHS0</accession>
<protein>
    <submittedName>
        <fullName evidence="10">Putative heme-copper oxidase subunit II</fullName>
        <ecNumber evidence="10">1.9.3.1</ecNumber>
    </submittedName>
</protein>
<proteinExistence type="inferred from homology"/>
<keyword evidence="8" id="KW-1133">Transmembrane helix</keyword>
<dbReference type="InterPro" id="IPR008972">
    <property type="entry name" value="Cupredoxin"/>
</dbReference>
<dbReference type="PROSITE" id="PS00078">
    <property type="entry name" value="COX2"/>
    <property type="match status" value="1"/>
</dbReference>
<keyword evidence="10" id="KW-0560">Oxidoreductase</keyword>
<dbReference type="GO" id="GO:0016491">
    <property type="term" value="F:oxidoreductase activity"/>
    <property type="evidence" value="ECO:0007669"/>
    <property type="project" value="UniProtKB-KW"/>
</dbReference>
<feature type="transmembrane region" description="Helical" evidence="8">
    <location>
        <begin position="6"/>
        <end position="23"/>
    </location>
</feature>
<dbReference type="GO" id="GO:0042773">
    <property type="term" value="P:ATP synthesis coupled electron transport"/>
    <property type="evidence" value="ECO:0007669"/>
    <property type="project" value="TreeGrafter"/>
</dbReference>
<dbReference type="CDD" id="cd13919">
    <property type="entry name" value="CuRO_HCO_II_like_5"/>
    <property type="match status" value="1"/>
</dbReference>
<dbReference type="FunCoup" id="K0IHS0">
    <property type="interactions" value="25"/>
</dbReference>
<dbReference type="Proteomes" id="UP000008037">
    <property type="component" value="Chromosome"/>
</dbReference>
<name>K0IHS0_NITGG</name>
<dbReference type="InterPro" id="IPR001505">
    <property type="entry name" value="Copper_CuA"/>
</dbReference>
<sequence length="165" mass="18270">MGHATIEWVYVGVVIAILVYVGADAWNIERLLEHAPEDAETIKVTGAQWVWTFEYEDGTREIGKLHLVKGQPYRFEITSVDVIHSFNIPDFAIMMDAVPGRINTIWLVPDQSGEYLIQCREYCGLSHYQMRGTLIVEEPSGEEGEANITSAAVEAPSKGATAVAS</sequence>
<evidence type="ECO:0000256" key="5">
    <source>
        <dbReference type="ARBA" id="ARBA00022982"/>
    </source>
</evidence>
<comment type="similarity">
    <text evidence="2">Belongs to the cytochrome c oxidase subunit 2 family.</text>
</comment>
<keyword evidence="4" id="KW-0479">Metal-binding</keyword>
<evidence type="ECO:0000313" key="10">
    <source>
        <dbReference type="EMBL" id="AFU59485.1"/>
    </source>
</evidence>
<feature type="domain" description="Cytochrome oxidase subunit II copper A binding" evidence="9">
    <location>
        <begin position="37"/>
        <end position="150"/>
    </location>
</feature>
<dbReference type="PANTHER" id="PTHR22888:SF9">
    <property type="entry name" value="CYTOCHROME C OXIDASE SUBUNIT 2"/>
    <property type="match status" value="1"/>
</dbReference>
<dbReference type="EC" id="1.9.3.1" evidence="10"/>
<gene>
    <name evidence="10" type="primary">coxB</name>
    <name evidence="10" type="ordered locus">Ngar_c25630</name>
</gene>
<evidence type="ECO:0000256" key="7">
    <source>
        <dbReference type="ARBA" id="ARBA00023136"/>
    </source>
</evidence>
<evidence type="ECO:0000313" key="11">
    <source>
        <dbReference type="Proteomes" id="UP000008037"/>
    </source>
</evidence>
<organism evidence="10 11">
    <name type="scientific">Nitrososphaera gargensis (strain Ga9.2)</name>
    <dbReference type="NCBI Taxonomy" id="1237085"/>
    <lineage>
        <taxon>Archaea</taxon>
        <taxon>Nitrososphaerota</taxon>
        <taxon>Nitrososphaeria</taxon>
        <taxon>Nitrososphaerales</taxon>
        <taxon>Nitrososphaeraceae</taxon>
        <taxon>Nitrososphaera</taxon>
    </lineage>
</organism>
<dbReference type="RefSeq" id="WP_015020020.1">
    <property type="nucleotide sequence ID" value="NC_018719.1"/>
</dbReference>
<keyword evidence="3" id="KW-0813">Transport</keyword>
<dbReference type="PROSITE" id="PS50857">
    <property type="entry name" value="COX2_CUA"/>
    <property type="match status" value="1"/>
</dbReference>
<dbReference type="GeneID" id="13794581"/>
<dbReference type="SUPFAM" id="SSF49503">
    <property type="entry name" value="Cupredoxins"/>
    <property type="match status" value="1"/>
</dbReference>
<dbReference type="STRING" id="1237085.Ngar_c25630"/>
<evidence type="ECO:0000256" key="2">
    <source>
        <dbReference type="ARBA" id="ARBA00007866"/>
    </source>
</evidence>
<dbReference type="GO" id="GO:0005507">
    <property type="term" value="F:copper ion binding"/>
    <property type="evidence" value="ECO:0007669"/>
    <property type="project" value="InterPro"/>
</dbReference>
<dbReference type="GO" id="GO:0004129">
    <property type="term" value="F:cytochrome-c oxidase activity"/>
    <property type="evidence" value="ECO:0007669"/>
    <property type="project" value="InterPro"/>
</dbReference>